<accession>A0A1I1LBV2</accession>
<sequence length="272" mass="30290">MAFYTKNLYLVALLDFFRFYMAQQLHDLFIKVGELGGIQARTKLSVLSKMTSVEARTLPDTTENIKLLESCFQAIVREIGKVPTNTSNSGTVVIDTTTVIGAKLRKHMNVAADIIAQRHLYQGNLSDTAKRITEALVEAADVERASIWLYNDTKTAIVCTDLFVRSNQTHSNGVVINAGDFPVYFKAIETERTISANNAHNDQATSEFSKSYLTPLNIGALLDVPIWANGQMRGVICHEHVGGVRQWTSDEETFAYLMSNVIGMILEHLEKN</sequence>
<dbReference type="AlphaFoldDB" id="A0A1I1LBV2"/>
<keyword evidence="3" id="KW-1185">Reference proteome</keyword>
<gene>
    <name evidence="2" type="ORF">SAMN05421780_10880</name>
</gene>
<evidence type="ECO:0000313" key="3">
    <source>
        <dbReference type="Proteomes" id="UP000199514"/>
    </source>
</evidence>
<dbReference type="InterPro" id="IPR029016">
    <property type="entry name" value="GAF-like_dom_sf"/>
</dbReference>
<evidence type="ECO:0000313" key="2">
    <source>
        <dbReference type="EMBL" id="SFC68478.1"/>
    </source>
</evidence>
<dbReference type="SMART" id="SM00065">
    <property type="entry name" value="GAF"/>
    <property type="match status" value="1"/>
</dbReference>
<dbReference type="STRING" id="927664.SAMN05421780_10880"/>
<reference evidence="2 3" key="1">
    <citation type="submission" date="2016-10" db="EMBL/GenBank/DDBJ databases">
        <authorList>
            <person name="de Groot N.N."/>
        </authorList>
    </citation>
    <scope>NUCLEOTIDE SEQUENCE [LARGE SCALE GENOMIC DNA]</scope>
    <source>
        <strain evidence="2 3">DSM 6793</strain>
    </source>
</reference>
<dbReference type="SUPFAM" id="SSF55781">
    <property type="entry name" value="GAF domain-like"/>
    <property type="match status" value="1"/>
</dbReference>
<evidence type="ECO:0000259" key="1">
    <source>
        <dbReference type="SMART" id="SM00065"/>
    </source>
</evidence>
<feature type="domain" description="GAF" evidence="1">
    <location>
        <begin position="124"/>
        <end position="272"/>
    </location>
</feature>
<dbReference type="Proteomes" id="UP000199514">
    <property type="component" value="Unassembled WGS sequence"/>
</dbReference>
<name>A0A1I1LBV2_9BACT</name>
<dbReference type="InterPro" id="IPR003018">
    <property type="entry name" value="GAF"/>
</dbReference>
<dbReference type="Gene3D" id="3.30.450.40">
    <property type="match status" value="1"/>
</dbReference>
<proteinExistence type="predicted"/>
<dbReference type="Pfam" id="PF01590">
    <property type="entry name" value="GAF"/>
    <property type="match status" value="1"/>
</dbReference>
<organism evidence="2 3">
    <name type="scientific">Flexibacter flexilis DSM 6793</name>
    <dbReference type="NCBI Taxonomy" id="927664"/>
    <lineage>
        <taxon>Bacteria</taxon>
        <taxon>Pseudomonadati</taxon>
        <taxon>Bacteroidota</taxon>
        <taxon>Cytophagia</taxon>
        <taxon>Cytophagales</taxon>
        <taxon>Flexibacteraceae</taxon>
        <taxon>Flexibacter</taxon>
    </lineage>
</organism>
<dbReference type="EMBL" id="FOLE01000008">
    <property type="protein sequence ID" value="SFC68478.1"/>
    <property type="molecule type" value="Genomic_DNA"/>
</dbReference>
<protein>
    <submittedName>
        <fullName evidence="2">GAF domain-containing protein</fullName>
    </submittedName>
</protein>